<dbReference type="EMBL" id="CP040916">
    <property type="protein sequence ID" value="QDQ15154.1"/>
    <property type="molecule type" value="Genomic_DNA"/>
</dbReference>
<dbReference type="SUPFAM" id="SSF56317">
    <property type="entry name" value="Carbon-nitrogen hydrolase"/>
    <property type="match status" value="1"/>
</dbReference>
<protein>
    <submittedName>
        <fullName evidence="4">Carbon-nitrogen hydrolase family protein</fullName>
    </submittedName>
</protein>
<dbReference type="RefSeq" id="WP_144322357.1">
    <property type="nucleotide sequence ID" value="NZ_CP040916.1"/>
</dbReference>
<dbReference type="InterPro" id="IPR003010">
    <property type="entry name" value="C-N_Hydrolase"/>
</dbReference>
<proteinExistence type="predicted"/>
<dbReference type="CDD" id="cd07197">
    <property type="entry name" value="nitrilase"/>
    <property type="match status" value="1"/>
</dbReference>
<reference evidence="4 5" key="1">
    <citation type="journal article" date="2019" name="J. Ind. Microbiol. Biotechnol.">
        <title>The complete genomic sequence of Streptomyces spectabilis NRRL-2792 and identification of secondary metabolite biosynthetic gene clusters.</title>
        <authorList>
            <person name="Sinha A."/>
            <person name="Phillips-Salemka S."/>
            <person name="Niraula T.A."/>
            <person name="Short K.A."/>
            <person name="Niraula N.P."/>
        </authorList>
    </citation>
    <scope>NUCLEOTIDE SEQUENCE [LARGE SCALE GENOMIC DNA]</scope>
    <source>
        <strain evidence="4 5">NRRL 2792</strain>
    </source>
</reference>
<evidence type="ECO:0000256" key="1">
    <source>
        <dbReference type="ARBA" id="ARBA00022801"/>
    </source>
</evidence>
<feature type="region of interest" description="Disordered" evidence="2">
    <location>
        <begin position="296"/>
        <end position="321"/>
    </location>
</feature>
<evidence type="ECO:0000259" key="3">
    <source>
        <dbReference type="PROSITE" id="PS50263"/>
    </source>
</evidence>
<dbReference type="Gene3D" id="3.60.110.10">
    <property type="entry name" value="Carbon-nitrogen hydrolase"/>
    <property type="match status" value="1"/>
</dbReference>
<dbReference type="Proteomes" id="UP000316806">
    <property type="component" value="Chromosome"/>
</dbReference>
<name>A0A516RHN8_STRST</name>
<sequence>MRVAVVQTRWADDHDEGLQSAYKAIEEVCGGGDIDMVCFPEFLLGPPWYMPGQDGLKGRTDTPIPGPVVDGFQSLARKVDTNILLGSIVEDLQDGMYRNTSLVIGRQGAVTDRAIKAHAFGNEMVVCRQAESLGVMRTEFGLIGVAVCSDFWIPEVIRLLALAGARTIFVPGGTLRQNQALMVNALRTAAYLNDVNIVYASSVGVVRGVRGDRLVEIHFAGTSLVTTPGGIVAQAGSDEPEVLVVDLDTPADGTVPPGGDGRRWQELRRPGAYGALLKPYVGARRDLAAELRSTMAEASGGGAADRGRPVGSAPAKEGTGS</sequence>
<organism evidence="4 5">
    <name type="scientific">Streptomyces spectabilis</name>
    <dbReference type="NCBI Taxonomy" id="68270"/>
    <lineage>
        <taxon>Bacteria</taxon>
        <taxon>Bacillati</taxon>
        <taxon>Actinomycetota</taxon>
        <taxon>Actinomycetes</taxon>
        <taxon>Kitasatosporales</taxon>
        <taxon>Streptomycetaceae</taxon>
        <taxon>Streptomyces</taxon>
    </lineage>
</organism>
<dbReference type="GO" id="GO:0016811">
    <property type="term" value="F:hydrolase activity, acting on carbon-nitrogen (but not peptide) bonds, in linear amides"/>
    <property type="evidence" value="ECO:0007669"/>
    <property type="project" value="TreeGrafter"/>
</dbReference>
<dbReference type="PROSITE" id="PS50263">
    <property type="entry name" value="CN_HYDROLASE"/>
    <property type="match status" value="1"/>
</dbReference>
<evidence type="ECO:0000313" key="5">
    <source>
        <dbReference type="Proteomes" id="UP000316806"/>
    </source>
</evidence>
<dbReference type="PANTHER" id="PTHR43674:SF13">
    <property type="entry name" value="CN HYDROLASE DOMAIN-CONTAINING PROTEIN"/>
    <property type="match status" value="1"/>
</dbReference>
<dbReference type="AlphaFoldDB" id="A0A516RHN8"/>
<accession>A0A516RHN8</accession>
<keyword evidence="1 4" id="KW-0378">Hydrolase</keyword>
<dbReference type="InterPro" id="IPR050345">
    <property type="entry name" value="Aliph_Amidase/BUP"/>
</dbReference>
<dbReference type="Pfam" id="PF00795">
    <property type="entry name" value="CN_hydrolase"/>
    <property type="match status" value="1"/>
</dbReference>
<evidence type="ECO:0000256" key="2">
    <source>
        <dbReference type="SAM" id="MobiDB-lite"/>
    </source>
</evidence>
<feature type="domain" description="CN hydrolase" evidence="3">
    <location>
        <begin position="1"/>
        <end position="249"/>
    </location>
</feature>
<dbReference type="InterPro" id="IPR036526">
    <property type="entry name" value="C-N_Hydrolase_sf"/>
</dbReference>
<gene>
    <name evidence="4" type="ORF">FH965_35170</name>
</gene>
<evidence type="ECO:0000313" key="4">
    <source>
        <dbReference type="EMBL" id="QDQ15154.1"/>
    </source>
</evidence>
<dbReference type="PANTHER" id="PTHR43674">
    <property type="entry name" value="NITRILASE C965.09-RELATED"/>
    <property type="match status" value="1"/>
</dbReference>